<dbReference type="InterPro" id="IPR036388">
    <property type="entry name" value="WH-like_DNA-bd_sf"/>
</dbReference>
<dbReference type="PANTHER" id="PTHR18964">
    <property type="entry name" value="ROK (REPRESSOR, ORF, KINASE) FAMILY"/>
    <property type="match status" value="1"/>
</dbReference>
<sequence>MRSPHIGQGSNSANVRRYNERLLLKTLRRAGSASKADLARLANLTGTAVGSIIASLAEAKLIEFAGRRAEGQRGQPASLIRLDPRGAFGIGVRLDRMRIETALVNFAGDVIGRRSHDTLLPPPAVVLDIVREDVAAMQRLLPAHERARLTGVGVAQPYNLGSWLREIDLPADAFGTWAEVDFARELDRAIELPVFSENDGNAAAIAELFYGCGRQRDDFVYLFLGPAIGGGIAVDGDCLRGVTGNAGDFAMMPVPPSRLPSAPKPRGAWDILITRASLNGLVRHLRHCGETVETRADLEACVARGAKAVGEWIDDCVDALAPALRATLAVLDSPVVVLDADTDAGLIDTLIARLHAALAALAPEARGTPVLVRGSFGPDAGAIGAATLPMFFNFSPRAGILRGAGVDSQEVRYAAF</sequence>
<dbReference type="InterPro" id="IPR043129">
    <property type="entry name" value="ATPase_NBD"/>
</dbReference>
<evidence type="ECO:0000313" key="2">
    <source>
        <dbReference type="EMBL" id="QPS46288.1"/>
    </source>
</evidence>
<organism evidence="2 3">
    <name type="scientific">Burkholderia humptydooensis</name>
    <dbReference type="NCBI Taxonomy" id="430531"/>
    <lineage>
        <taxon>Bacteria</taxon>
        <taxon>Pseudomonadati</taxon>
        <taxon>Pseudomonadota</taxon>
        <taxon>Betaproteobacteria</taxon>
        <taxon>Burkholderiales</taxon>
        <taxon>Burkholderiaceae</taxon>
        <taxon>Burkholderia</taxon>
        <taxon>pseudomallei group</taxon>
    </lineage>
</organism>
<evidence type="ECO:0000313" key="3">
    <source>
        <dbReference type="Proteomes" id="UP000594943"/>
    </source>
</evidence>
<proteinExistence type="inferred from homology"/>
<dbReference type="PANTHER" id="PTHR18964:SF149">
    <property type="entry name" value="BIFUNCTIONAL UDP-N-ACETYLGLUCOSAMINE 2-EPIMERASE_N-ACETYLMANNOSAMINE KINASE"/>
    <property type="match status" value="1"/>
</dbReference>
<accession>A0A7U4P8A7</accession>
<reference evidence="2 3" key="1">
    <citation type="submission" date="2020-12" db="EMBL/GenBank/DDBJ databases">
        <title>FDA dAtabase for Regulatory Grade micrObial Sequences (FDA-ARGOS): Supporting development and validation of Infectious Disease Dx tests.</title>
        <authorList>
            <person name="Nelson B."/>
            <person name="Plummer A."/>
            <person name="Tallon L."/>
            <person name="Sadzewicz L."/>
            <person name="Zhao X."/>
            <person name="Boylan J."/>
            <person name="Ott S."/>
            <person name="Bowen H."/>
            <person name="Vavikolanu K."/>
            <person name="Mehta A."/>
            <person name="Aluvathingal J."/>
            <person name="Nadendla S."/>
            <person name="Myers T."/>
            <person name="Yan Y."/>
            <person name="Sichtig H."/>
        </authorList>
    </citation>
    <scope>NUCLEOTIDE SEQUENCE [LARGE SCALE GENOMIC DNA]</scope>
    <source>
        <strain evidence="2 3">FDAARGOS_899</strain>
    </source>
</reference>
<name>A0A7U4P8A7_9BURK</name>
<dbReference type="Pfam" id="PF00480">
    <property type="entry name" value="ROK"/>
    <property type="match status" value="1"/>
</dbReference>
<dbReference type="EMBL" id="CP065687">
    <property type="protein sequence ID" value="QPS46288.1"/>
    <property type="molecule type" value="Genomic_DNA"/>
</dbReference>
<dbReference type="InterPro" id="IPR036390">
    <property type="entry name" value="WH_DNA-bd_sf"/>
</dbReference>
<gene>
    <name evidence="2" type="ORF">I6G56_29805</name>
</gene>
<protein>
    <submittedName>
        <fullName evidence="2">ROK family protein</fullName>
    </submittedName>
</protein>
<dbReference type="Gene3D" id="3.30.420.40">
    <property type="match status" value="2"/>
</dbReference>
<dbReference type="SUPFAM" id="SSF53067">
    <property type="entry name" value="Actin-like ATPase domain"/>
    <property type="match status" value="1"/>
</dbReference>
<dbReference type="Gene3D" id="1.10.10.10">
    <property type="entry name" value="Winged helix-like DNA-binding domain superfamily/Winged helix DNA-binding domain"/>
    <property type="match status" value="1"/>
</dbReference>
<dbReference type="KEGG" id="bhg:I6G56_29805"/>
<comment type="similarity">
    <text evidence="1">Belongs to the ROK (NagC/XylR) family.</text>
</comment>
<dbReference type="Proteomes" id="UP000594943">
    <property type="component" value="Chromosome 2"/>
</dbReference>
<dbReference type="SUPFAM" id="SSF46785">
    <property type="entry name" value="Winged helix' DNA-binding domain"/>
    <property type="match status" value="1"/>
</dbReference>
<evidence type="ECO:0000256" key="1">
    <source>
        <dbReference type="ARBA" id="ARBA00006479"/>
    </source>
</evidence>
<dbReference type="InterPro" id="IPR000600">
    <property type="entry name" value="ROK"/>
</dbReference>
<dbReference type="RefSeq" id="WP_006028466.1">
    <property type="nucleotide sequence ID" value="NZ_CP013382.1"/>
</dbReference>
<accession>A0A7T2X0W8</accession>
<dbReference type="AlphaFoldDB" id="A0A7U4P8A7"/>